<dbReference type="Proteomes" id="UP000288892">
    <property type="component" value="Unassembled WGS sequence"/>
</dbReference>
<keyword evidence="2" id="KW-1185">Reference proteome</keyword>
<reference evidence="1 2" key="1">
    <citation type="submission" date="2017-01" db="EMBL/GenBank/DDBJ databases">
        <title>The cable genome- insights into the physiology and evolution of filamentous bacteria capable of sulfide oxidation via long distance electron transfer.</title>
        <authorList>
            <person name="Schreiber L."/>
            <person name="Bjerg J.T."/>
            <person name="Boggild A."/>
            <person name="Van De Vossenberg J."/>
            <person name="Meysman F."/>
            <person name="Nielsen L.P."/>
            <person name="Schramm A."/>
            <person name="Kjeldsen K.U."/>
        </authorList>
    </citation>
    <scope>NUCLEOTIDE SEQUENCE [LARGE SCALE GENOMIC DNA]</scope>
    <source>
        <strain evidence="1">A5</strain>
    </source>
</reference>
<dbReference type="SUPFAM" id="SSF47598">
    <property type="entry name" value="Ribbon-helix-helix"/>
    <property type="match status" value="1"/>
</dbReference>
<evidence type="ECO:0000313" key="1">
    <source>
        <dbReference type="EMBL" id="RWX51491.1"/>
    </source>
</evidence>
<protein>
    <submittedName>
        <fullName evidence="1">Addiction module antitoxin, RelB/DinJ family</fullName>
    </submittedName>
</protein>
<dbReference type="AlphaFoldDB" id="A0A444JEH7"/>
<proteinExistence type="predicted"/>
<name>A0A444JEH7_9BACT</name>
<dbReference type="EMBL" id="MTKS01000127">
    <property type="protein sequence ID" value="RWX51491.1"/>
    <property type="molecule type" value="Genomic_DNA"/>
</dbReference>
<dbReference type="GO" id="GO:0006355">
    <property type="term" value="P:regulation of DNA-templated transcription"/>
    <property type="evidence" value="ECO:0007669"/>
    <property type="project" value="InterPro"/>
</dbReference>
<dbReference type="InterPro" id="IPR013321">
    <property type="entry name" value="Arc_rbn_hlx_hlx"/>
</dbReference>
<comment type="caution">
    <text evidence="1">The sequence shown here is derived from an EMBL/GenBank/DDBJ whole genome shotgun (WGS) entry which is preliminary data.</text>
</comment>
<organism evidence="1 2">
    <name type="scientific">Candidatus Electrothrix marina</name>
    <dbReference type="NCBI Taxonomy" id="1859130"/>
    <lineage>
        <taxon>Bacteria</taxon>
        <taxon>Pseudomonadati</taxon>
        <taxon>Thermodesulfobacteriota</taxon>
        <taxon>Desulfobulbia</taxon>
        <taxon>Desulfobulbales</taxon>
        <taxon>Desulfobulbaceae</taxon>
        <taxon>Candidatus Electrothrix</taxon>
    </lineage>
</organism>
<dbReference type="Gene3D" id="1.10.1220.10">
    <property type="entry name" value="Met repressor-like"/>
    <property type="match status" value="1"/>
</dbReference>
<dbReference type="InterPro" id="IPR010985">
    <property type="entry name" value="Ribbon_hlx_hlx"/>
</dbReference>
<accession>A0A444JEH7</accession>
<evidence type="ECO:0000313" key="2">
    <source>
        <dbReference type="Proteomes" id="UP000288892"/>
    </source>
</evidence>
<gene>
    <name evidence="1" type="ORF">VU01_11274</name>
</gene>
<sequence length="89" mass="10320">MKTAVVRARVPEELKKNFEAVAASHEMNLSHVIRMLMTQYVEQEKKKIRRHEETLEALEDIECGRVVAGEEVMSWLASWGDEDEPEPPR</sequence>